<reference evidence="15 16" key="1">
    <citation type="submission" date="2019-05" db="EMBL/GenBank/DDBJ databases">
        <title>Emergence of the Ug99 lineage of the wheat stem rust pathogen through somatic hybridization.</title>
        <authorList>
            <person name="Li F."/>
            <person name="Upadhyaya N.M."/>
            <person name="Sperschneider J."/>
            <person name="Matny O."/>
            <person name="Nguyen-Phuc H."/>
            <person name="Mago R."/>
            <person name="Raley C."/>
            <person name="Miller M.E."/>
            <person name="Silverstein K.A.T."/>
            <person name="Henningsen E."/>
            <person name="Hirsch C.D."/>
            <person name="Visser B."/>
            <person name="Pretorius Z.A."/>
            <person name="Steffenson B.J."/>
            <person name="Schwessinger B."/>
            <person name="Dodds P.N."/>
            <person name="Figueroa M."/>
        </authorList>
    </citation>
    <scope>NUCLEOTIDE SEQUENCE [LARGE SCALE GENOMIC DNA]</scope>
    <source>
        <strain evidence="13">21-0</strain>
        <strain evidence="14 16">Ug99</strain>
    </source>
</reference>
<dbReference type="GO" id="GO:0007165">
    <property type="term" value="P:signal transduction"/>
    <property type="evidence" value="ECO:0007669"/>
    <property type="project" value="UniProtKB-ARBA"/>
</dbReference>
<evidence type="ECO:0000256" key="3">
    <source>
        <dbReference type="ARBA" id="ARBA00022679"/>
    </source>
</evidence>
<feature type="compositionally biased region" description="Low complexity" evidence="10">
    <location>
        <begin position="228"/>
        <end position="244"/>
    </location>
</feature>
<comment type="catalytic activity">
    <reaction evidence="8">
        <text>L-seryl-[protein] + ATP = O-phospho-L-seryl-[protein] + ADP + H(+)</text>
        <dbReference type="Rhea" id="RHEA:17989"/>
        <dbReference type="Rhea" id="RHEA-COMP:9863"/>
        <dbReference type="Rhea" id="RHEA-COMP:11604"/>
        <dbReference type="ChEBI" id="CHEBI:15378"/>
        <dbReference type="ChEBI" id="CHEBI:29999"/>
        <dbReference type="ChEBI" id="CHEBI:30616"/>
        <dbReference type="ChEBI" id="CHEBI:83421"/>
        <dbReference type="ChEBI" id="CHEBI:456216"/>
        <dbReference type="EC" id="2.7.11.11"/>
    </reaction>
</comment>
<keyword evidence="3" id="KW-0808">Transferase</keyword>
<dbReference type="SMART" id="SM00220">
    <property type="entry name" value="S_TKc"/>
    <property type="match status" value="1"/>
</dbReference>
<dbReference type="CDD" id="cd05580">
    <property type="entry name" value="STKc_PKA_like"/>
    <property type="match status" value="1"/>
</dbReference>
<evidence type="ECO:0000313" key="16">
    <source>
        <dbReference type="Proteomes" id="UP000325313"/>
    </source>
</evidence>
<evidence type="ECO:0000256" key="1">
    <source>
        <dbReference type="ARBA" id="ARBA00012444"/>
    </source>
</evidence>
<keyword evidence="5 13" id="KW-0418">Kinase</keyword>
<dbReference type="PROSITE" id="PS50011">
    <property type="entry name" value="PROTEIN_KINASE_DOM"/>
    <property type="match status" value="1"/>
</dbReference>
<accession>A0A5B0MZE8</accession>
<feature type="compositionally biased region" description="Low complexity" evidence="10">
    <location>
        <begin position="171"/>
        <end position="190"/>
    </location>
</feature>
<dbReference type="InterPro" id="IPR000719">
    <property type="entry name" value="Prot_kinase_dom"/>
</dbReference>
<evidence type="ECO:0000256" key="6">
    <source>
        <dbReference type="ARBA" id="ARBA00022840"/>
    </source>
</evidence>
<feature type="region of interest" description="Disordered" evidence="10">
    <location>
        <begin position="347"/>
        <end position="384"/>
    </location>
</feature>
<keyword evidence="6 9" id="KW-0067">ATP-binding</keyword>
<name>A0A5B0MZE8_PUCGR</name>
<evidence type="ECO:0000313" key="15">
    <source>
        <dbReference type="Proteomes" id="UP000324748"/>
    </source>
</evidence>
<evidence type="ECO:0000259" key="12">
    <source>
        <dbReference type="PROSITE" id="PS51285"/>
    </source>
</evidence>
<dbReference type="InterPro" id="IPR000961">
    <property type="entry name" value="AGC-kinase_C"/>
</dbReference>
<dbReference type="PROSITE" id="PS00107">
    <property type="entry name" value="PROTEIN_KINASE_ATP"/>
    <property type="match status" value="1"/>
</dbReference>
<dbReference type="GO" id="GO:0005952">
    <property type="term" value="C:cAMP-dependent protein kinase complex"/>
    <property type="evidence" value="ECO:0007669"/>
    <property type="project" value="TreeGrafter"/>
</dbReference>
<dbReference type="OrthoDB" id="63267at2759"/>
<dbReference type="Gene3D" id="1.10.510.10">
    <property type="entry name" value="Transferase(Phosphotransferase) domain 1"/>
    <property type="match status" value="1"/>
</dbReference>
<dbReference type="InterPro" id="IPR008271">
    <property type="entry name" value="Ser/Thr_kinase_AS"/>
</dbReference>
<dbReference type="EMBL" id="VDEP01000104">
    <property type="protein sequence ID" value="KAA1131361.1"/>
    <property type="molecule type" value="Genomic_DNA"/>
</dbReference>
<evidence type="ECO:0000256" key="8">
    <source>
        <dbReference type="ARBA" id="ARBA00047454"/>
    </source>
</evidence>
<dbReference type="EC" id="2.7.11.11" evidence="1"/>
<dbReference type="Proteomes" id="UP000324748">
    <property type="component" value="Unassembled WGS sequence"/>
</dbReference>
<keyword evidence="15" id="KW-1185">Reference proteome</keyword>
<dbReference type="PROSITE" id="PS00108">
    <property type="entry name" value="PROTEIN_KINASE_ST"/>
    <property type="match status" value="1"/>
</dbReference>
<dbReference type="FunFam" id="3.30.200.20:FF:000005">
    <property type="entry name" value="cAMP-dependent protein kinase catalytic subunit"/>
    <property type="match status" value="1"/>
</dbReference>
<evidence type="ECO:0000256" key="5">
    <source>
        <dbReference type="ARBA" id="ARBA00022777"/>
    </source>
</evidence>
<feature type="compositionally biased region" description="Polar residues" evidence="10">
    <location>
        <begin position="415"/>
        <end position="429"/>
    </location>
</feature>
<evidence type="ECO:0000256" key="4">
    <source>
        <dbReference type="ARBA" id="ARBA00022741"/>
    </source>
</evidence>
<dbReference type="InterPro" id="IPR011009">
    <property type="entry name" value="Kinase-like_dom_sf"/>
</dbReference>
<keyword evidence="4 9" id="KW-0547">Nucleotide-binding</keyword>
<evidence type="ECO:0000256" key="9">
    <source>
        <dbReference type="PROSITE-ProRule" id="PRU10141"/>
    </source>
</evidence>
<dbReference type="Proteomes" id="UP000325313">
    <property type="component" value="Unassembled WGS sequence"/>
</dbReference>
<feature type="domain" description="Protein kinase" evidence="11">
    <location>
        <begin position="444"/>
        <end position="700"/>
    </location>
</feature>
<evidence type="ECO:0000256" key="7">
    <source>
        <dbReference type="ARBA" id="ARBA00047292"/>
    </source>
</evidence>
<dbReference type="AlphaFoldDB" id="A0A5B0MZE8"/>
<feature type="binding site" evidence="9">
    <location>
        <position position="473"/>
    </location>
    <ligand>
        <name>ATP</name>
        <dbReference type="ChEBI" id="CHEBI:30616"/>
    </ligand>
</feature>
<dbReference type="Gene3D" id="3.30.200.20">
    <property type="entry name" value="Phosphorylase Kinase, domain 1"/>
    <property type="match status" value="1"/>
</dbReference>
<evidence type="ECO:0000313" key="14">
    <source>
        <dbReference type="EMBL" id="KAA1131361.1"/>
    </source>
</evidence>
<dbReference type="GO" id="GO:0005524">
    <property type="term" value="F:ATP binding"/>
    <property type="evidence" value="ECO:0007669"/>
    <property type="project" value="UniProtKB-UniRule"/>
</dbReference>
<sequence>MPIGSLFQFFTSSKTPPHGHRQVSVSGPSNNNQQPQRRKDTHQPAPQSNSKSNSNSSNSNSNSNTEDLLLIKLRDHHSTLPSPPTSSSASASDHPTRSRLSGNQSQQRARLRSILSSLSSPSTRANSILAHPDPIRIALQPASTSHSGHQSKDAGDQQTTVKQDPVTQETSSFPSASVPPSSEISSALSRALSTTLSRSFSRTTHTNNTSAHQHPLKKWLVSKYPQGSSPSSTTAANNNNNNNQHHTHSSTDHPQKSILKKKKSAPSSQFGIGSGIGSTDQPMKKHPTSTSFLNLINKKHHTKFLDPLPHPDQLDQHDVLMNSRSHSIIQADRAHFLVVPKILTSANHHEQQKPIPNQGGTPSPHPSPHPTDLHQLHPPLPPALPQFLRNQSSFYFNHQLSDDSGEPVEINNITFEQSNPSSSQASDPTKTPRKTSSRYALADFDLIRTLGTGSFGRVHLSKSRHNGRGYAIKVLNKKRVVGLKQVEHTNSERQMLAAVRHPFLVNLWGTFADSYNLYMVMDFVSGGELFNLLRKSQRFPDPVAKFFGAEVALALDYLHCLDIVYRDLKPENILLGSDGHIKITDFGFAKLVPDITWTLCGTPDYLAPEIVQSKGYNKSVDWYALGVLIFEMLAGYPPFYCEEESPMRLYEKIIAGKVRYPSYFNPSAKDLLKSLLTADLSKRFGNLANGSRDIFHHGWFAEVDWERLYRKQIPAPYVPRVSSEWDASNFDHYDEASLEEYGKVGEDPYGHLFPGF</sequence>
<keyword evidence="2" id="KW-0723">Serine/threonine-protein kinase</keyword>
<evidence type="ECO:0000313" key="13">
    <source>
        <dbReference type="EMBL" id="KAA1081199.1"/>
    </source>
</evidence>
<feature type="region of interest" description="Disordered" evidence="10">
    <location>
        <begin position="222"/>
        <end position="289"/>
    </location>
</feature>
<feature type="region of interest" description="Disordered" evidence="10">
    <location>
        <begin position="1"/>
        <end position="64"/>
    </location>
</feature>
<feature type="compositionally biased region" description="Polar residues" evidence="10">
    <location>
        <begin position="23"/>
        <end position="35"/>
    </location>
</feature>
<dbReference type="GO" id="GO:0005829">
    <property type="term" value="C:cytosol"/>
    <property type="evidence" value="ECO:0007669"/>
    <property type="project" value="TreeGrafter"/>
</dbReference>
<dbReference type="GO" id="GO:0004691">
    <property type="term" value="F:cAMP-dependent protein kinase activity"/>
    <property type="evidence" value="ECO:0007669"/>
    <property type="project" value="UniProtKB-EC"/>
</dbReference>
<dbReference type="PROSITE" id="PS51285">
    <property type="entry name" value="AGC_KINASE_CTER"/>
    <property type="match status" value="1"/>
</dbReference>
<feature type="region of interest" description="Disordered" evidence="10">
    <location>
        <begin position="77"/>
        <end position="111"/>
    </location>
</feature>
<comment type="catalytic activity">
    <reaction evidence="7">
        <text>L-threonyl-[protein] + ATP = O-phospho-L-threonyl-[protein] + ADP + H(+)</text>
        <dbReference type="Rhea" id="RHEA:46608"/>
        <dbReference type="Rhea" id="RHEA-COMP:11060"/>
        <dbReference type="Rhea" id="RHEA-COMP:11605"/>
        <dbReference type="ChEBI" id="CHEBI:15378"/>
        <dbReference type="ChEBI" id="CHEBI:30013"/>
        <dbReference type="ChEBI" id="CHEBI:30616"/>
        <dbReference type="ChEBI" id="CHEBI:61977"/>
        <dbReference type="ChEBI" id="CHEBI:456216"/>
        <dbReference type="EC" id="2.7.11.11"/>
    </reaction>
</comment>
<feature type="region of interest" description="Disordered" evidence="10">
    <location>
        <begin position="415"/>
        <end position="437"/>
    </location>
</feature>
<protein>
    <recommendedName>
        <fullName evidence="1">cAMP-dependent protein kinase</fullName>
        <ecNumber evidence="1">2.7.11.11</ecNumber>
    </recommendedName>
</protein>
<gene>
    <name evidence="13" type="primary">PKA1_2</name>
    <name evidence="13" type="ORF">PGT21_031126</name>
    <name evidence="14" type="ORF">PGTUg99_032583</name>
</gene>
<dbReference type="PANTHER" id="PTHR24353">
    <property type="entry name" value="CYCLIC NUCLEOTIDE-DEPENDENT PROTEIN KINASE"/>
    <property type="match status" value="1"/>
</dbReference>
<evidence type="ECO:0000259" key="11">
    <source>
        <dbReference type="PROSITE" id="PS50011"/>
    </source>
</evidence>
<dbReference type="SMART" id="SM00133">
    <property type="entry name" value="S_TK_X"/>
    <property type="match status" value="1"/>
</dbReference>
<dbReference type="InterPro" id="IPR017441">
    <property type="entry name" value="Protein_kinase_ATP_BS"/>
</dbReference>
<dbReference type="SUPFAM" id="SSF56112">
    <property type="entry name" value="Protein kinase-like (PK-like)"/>
    <property type="match status" value="1"/>
</dbReference>
<feature type="compositionally biased region" description="Polar residues" evidence="10">
    <location>
        <begin position="156"/>
        <end position="170"/>
    </location>
</feature>
<feature type="region of interest" description="Disordered" evidence="10">
    <location>
        <begin position="141"/>
        <end position="190"/>
    </location>
</feature>
<organism evidence="13 15">
    <name type="scientific">Puccinia graminis f. sp. tritici</name>
    <dbReference type="NCBI Taxonomy" id="56615"/>
    <lineage>
        <taxon>Eukaryota</taxon>
        <taxon>Fungi</taxon>
        <taxon>Dikarya</taxon>
        <taxon>Basidiomycota</taxon>
        <taxon>Pucciniomycotina</taxon>
        <taxon>Pucciniomycetes</taxon>
        <taxon>Pucciniales</taxon>
        <taxon>Pucciniaceae</taxon>
        <taxon>Puccinia</taxon>
    </lineage>
</organism>
<feature type="domain" description="AGC-kinase C-terminal" evidence="12">
    <location>
        <begin position="701"/>
        <end position="756"/>
    </location>
</feature>
<dbReference type="Pfam" id="PF00069">
    <property type="entry name" value="Pkinase"/>
    <property type="match status" value="1"/>
</dbReference>
<dbReference type="FunFam" id="1.10.510.10:FF:000005">
    <property type="entry name" value="cAMP-dependent protein kinase catalytic subunit alpha"/>
    <property type="match status" value="1"/>
</dbReference>
<dbReference type="PANTHER" id="PTHR24353:SF153">
    <property type="entry name" value="CAMP-DEPENDENT PROTEIN KINASE CATALYTIC SUBUNIT 1"/>
    <property type="match status" value="1"/>
</dbReference>
<feature type="compositionally biased region" description="Low complexity" evidence="10">
    <location>
        <begin position="48"/>
        <end position="64"/>
    </location>
</feature>
<dbReference type="EMBL" id="VSWC01000131">
    <property type="protein sequence ID" value="KAA1081199.1"/>
    <property type="molecule type" value="Genomic_DNA"/>
</dbReference>
<evidence type="ECO:0000256" key="2">
    <source>
        <dbReference type="ARBA" id="ARBA00022527"/>
    </source>
</evidence>
<proteinExistence type="predicted"/>
<dbReference type="GO" id="GO:0005634">
    <property type="term" value="C:nucleus"/>
    <property type="evidence" value="ECO:0007669"/>
    <property type="project" value="TreeGrafter"/>
</dbReference>
<evidence type="ECO:0000256" key="10">
    <source>
        <dbReference type="SAM" id="MobiDB-lite"/>
    </source>
</evidence>
<comment type="caution">
    <text evidence="13">The sequence shown here is derived from an EMBL/GenBank/DDBJ whole genome shotgun (WGS) entry which is preliminary data.</text>
</comment>